<dbReference type="InterPro" id="IPR009279">
    <property type="entry name" value="Portal_Mu"/>
</dbReference>
<dbReference type="Gene3D" id="3.40.390.10">
    <property type="entry name" value="Collagenase (Catalytic Domain)"/>
    <property type="match status" value="1"/>
</dbReference>
<dbReference type="PATRIC" id="fig|157687.3.peg.86"/>
<evidence type="ECO:0000259" key="2">
    <source>
        <dbReference type="Pfam" id="PF04233"/>
    </source>
</evidence>
<dbReference type="EMBL" id="LSDD01000004">
    <property type="protein sequence ID" value="KXB70291.1"/>
    <property type="molecule type" value="Genomic_DNA"/>
</dbReference>
<dbReference type="InterPro" id="IPR024079">
    <property type="entry name" value="MetalloPept_cat_dom_sf"/>
</dbReference>
<dbReference type="SUPFAM" id="SSF55486">
    <property type="entry name" value="Metalloproteases ('zincins'), catalytic domain"/>
    <property type="match status" value="1"/>
</dbReference>
<gene>
    <name evidence="3" type="ORF">HMPREF3180_00085</name>
</gene>
<evidence type="ECO:0000256" key="1">
    <source>
        <dbReference type="SAM" id="Coils"/>
    </source>
</evidence>
<dbReference type="GO" id="GO:0008237">
    <property type="term" value="F:metallopeptidase activity"/>
    <property type="evidence" value="ECO:0007669"/>
    <property type="project" value="InterPro"/>
</dbReference>
<evidence type="ECO:0000313" key="3">
    <source>
        <dbReference type="EMBL" id="KXB70291.1"/>
    </source>
</evidence>
<dbReference type="Pfam" id="PF04233">
    <property type="entry name" value="Phage_Mu_F"/>
    <property type="match status" value="1"/>
</dbReference>
<name>A0A134ARG7_9FUSO</name>
<sequence>MSIRENVVSALVKEIISLGSVSYSGDIDDETLQKMLADVDVAQAIQLMTQSVTSKEWKIETDAPEYLETAESIQERFNNFNMVKLLENVLRAEIHKKSIFEIIYGKDDTGGTVIDDLVLLPNKYIKYNKDNGWMIKTRDSEIVIAKEPNRFLVCVNEERLDNLQGSSDLLPLVPVFKAKEHLESKLNAIIEKYGDIITVFAYEPAVETDPPEVIKARQKDVEAQAKDLKNAKGKDVLAVPSAGEKSLDDFIKFIKLDDLKPEIYQELLSEKSKAVQRYLLGSTLVVGVDGNSGNRALGEVHKEQQNYKIESKVKKIRDWIQKLIELDSVLYGYDPSKFYFKFVEEIDEKETLELEDKKAKTMTEKVNSIVKIMESGYAFTKDKIAEMLGVDVIDLVEVEKAEVSEFAKGKKKLNINKINEKRKLIERNQARFNRFVENNFKRWQKDILKAVREKIEKSKDISDFYDLNFNYENILEDLMLMSTLQGFDNAAMVDSGVTEFANTRTKTKNAALDNFLKKHPALYTDVEKEMDYSRQKYFWIKKVTDVNVTEKIFKQMSNTLENGGTFKDWKKDVDKILSESGLKLNEGYLKTVFRTNMNHAYNAGIHLKVDKYKERYPYYRYCGILDGREQQHTKELDGKIFKVGTPEADKYFPPNGFNCRCYTVSLTEDEVDPSEVVSGDDIGLDVGSFADNIGDVDYIETLENSYRQKVEAFADKFDIPDFVVAKPLKKDGDSSIIDSIKTVKEANSYAEKVLKVKADYTGIDVRCANEWNRGLAAMKGKYPEVAEQIKFVGSIQKRNELLEAELRNYAKNNRLAKDMINDILGSLKIKNNRTAEALYGVKFGDDPAENEIIEIINKYAGISLNSNYYSNYDNVIAERKRQVANGWKPVGCDTMKSIFDHEFGHQIDKLLDISDKQNVKDFFKWHKEEIKEGLSRYALTKREEFVAEVWSEYNNNPKPREIANEVGKFIERLWKEWKEKNH</sequence>
<comment type="caution">
    <text evidence="3">The sequence shown here is derived from an EMBL/GenBank/DDBJ whole genome shotgun (WGS) entry which is preliminary data.</text>
</comment>
<keyword evidence="4" id="KW-1185">Reference proteome</keyword>
<accession>A0A134ARG7</accession>
<dbReference type="AlphaFoldDB" id="A0A134ARG7"/>
<feature type="domain" description="Phage head morphogenesis" evidence="2">
    <location>
        <begin position="551"/>
        <end position="663"/>
    </location>
</feature>
<keyword evidence="1" id="KW-0175">Coiled coil</keyword>
<dbReference type="STRING" id="157687.HMPREF3180_00085"/>
<dbReference type="NCBIfam" id="TIGR01641">
    <property type="entry name" value="phageSPP1_gp7"/>
    <property type="match status" value="1"/>
</dbReference>
<dbReference type="RefSeq" id="WP_060917188.1">
    <property type="nucleotide sequence ID" value="NZ_KQ959999.1"/>
</dbReference>
<feature type="coiled-coil region" evidence="1">
    <location>
        <begin position="792"/>
        <end position="819"/>
    </location>
</feature>
<dbReference type="InterPro" id="IPR006528">
    <property type="entry name" value="Phage_head_morphogenesis_dom"/>
</dbReference>
<dbReference type="Pfam" id="PF06074">
    <property type="entry name" value="Portal_Mu"/>
    <property type="match status" value="1"/>
</dbReference>
<dbReference type="OrthoDB" id="9813502at2"/>
<reference evidence="4" key="1">
    <citation type="submission" date="2016-01" db="EMBL/GenBank/DDBJ databases">
        <authorList>
            <person name="Mitreva M."/>
            <person name="Pepin K.H."/>
            <person name="Mihindukulasuriya K.A."/>
            <person name="Fulton R."/>
            <person name="Fronick C."/>
            <person name="O'Laughlin M."/>
            <person name="Miner T."/>
            <person name="Herter B."/>
            <person name="Rosa B.A."/>
            <person name="Cordes M."/>
            <person name="Tomlinson C."/>
            <person name="Wollam A."/>
            <person name="Palsikar V.B."/>
            <person name="Mardis E.R."/>
            <person name="Wilson R.K."/>
        </authorList>
    </citation>
    <scope>NUCLEOTIDE SEQUENCE [LARGE SCALE GENOMIC DNA]</scope>
    <source>
        <strain evidence="4">KA00185</strain>
    </source>
</reference>
<dbReference type="Proteomes" id="UP000070483">
    <property type="component" value="Unassembled WGS sequence"/>
</dbReference>
<proteinExistence type="predicted"/>
<protein>
    <submittedName>
        <fullName evidence="3">Phage protein F-like protein</fullName>
    </submittedName>
</protein>
<evidence type="ECO:0000313" key="4">
    <source>
        <dbReference type="Proteomes" id="UP000070483"/>
    </source>
</evidence>
<organism evidence="3 4">
    <name type="scientific">Leptotrichia wadei</name>
    <dbReference type="NCBI Taxonomy" id="157687"/>
    <lineage>
        <taxon>Bacteria</taxon>
        <taxon>Fusobacteriati</taxon>
        <taxon>Fusobacteriota</taxon>
        <taxon>Fusobacteriia</taxon>
        <taxon>Fusobacteriales</taxon>
        <taxon>Leptotrichiaceae</taxon>
        <taxon>Leptotrichia</taxon>
    </lineage>
</organism>